<name>A0A1J1H9X9_PLARL</name>
<feature type="region of interest" description="Disordered" evidence="1">
    <location>
        <begin position="178"/>
        <end position="197"/>
    </location>
</feature>
<feature type="compositionally biased region" description="Polar residues" evidence="1">
    <location>
        <begin position="1"/>
        <end position="13"/>
    </location>
</feature>
<dbReference type="AlphaFoldDB" id="A0A1J1H9X9"/>
<gene>
    <name evidence="2" type="ORF">PRELSG_1261800</name>
</gene>
<feature type="region of interest" description="Disordered" evidence="1">
    <location>
        <begin position="1"/>
        <end position="51"/>
    </location>
</feature>
<dbReference type="Proteomes" id="UP000220158">
    <property type="component" value="Chromosome 12"/>
</dbReference>
<dbReference type="OrthoDB" id="372649at2759"/>
<dbReference type="KEGG" id="prel:PRELSG_1261800"/>
<dbReference type="RefSeq" id="XP_028534723.1">
    <property type="nucleotide sequence ID" value="XM_028678432.1"/>
</dbReference>
<dbReference type="OMA" id="KHDRYES"/>
<feature type="compositionally biased region" description="Polar residues" evidence="1">
    <location>
        <begin position="90"/>
        <end position="99"/>
    </location>
</feature>
<dbReference type="GeneID" id="39737862"/>
<dbReference type="VEuPathDB" id="PlasmoDB:PRELSG_1261800"/>
<keyword evidence="3" id="KW-1185">Reference proteome</keyword>
<evidence type="ECO:0000313" key="2">
    <source>
        <dbReference type="EMBL" id="CRH01724.1"/>
    </source>
</evidence>
<proteinExistence type="predicted"/>
<accession>A0A1J1H9X9</accession>
<feature type="compositionally biased region" description="Basic residues" evidence="1">
    <location>
        <begin position="66"/>
        <end position="76"/>
    </location>
</feature>
<feature type="compositionally biased region" description="Low complexity" evidence="1">
    <location>
        <begin position="33"/>
        <end position="51"/>
    </location>
</feature>
<dbReference type="EMBL" id="LN835307">
    <property type="protein sequence ID" value="CRH01724.1"/>
    <property type="molecule type" value="Genomic_DNA"/>
</dbReference>
<reference evidence="2 3" key="1">
    <citation type="submission" date="2015-04" db="EMBL/GenBank/DDBJ databases">
        <authorList>
            <consortium name="Pathogen Informatics"/>
        </authorList>
    </citation>
    <scope>NUCLEOTIDE SEQUENCE [LARGE SCALE GENOMIC DNA]</scope>
    <source>
        <strain evidence="2 3">SGS1</strain>
    </source>
</reference>
<sequence>MVNNAHDSSLTNNKNEKVIYKGKEKKKRKTPIDESLSDISISTISNSTGIDSDLYNNVLKEIKEEKKRKKKLKKRKNNNENEASKNNREFTSMDSLNEEQNTKKQKIFESISENKKRHKSKKDRKRKKKVKKSKSRSKCSYDDKIPKDPFNPLLLAYVKDKKFKYRKNDKDELNFRWKHDRYESTSNEEGSEEREQNINKALPKIDIFELRKNLWKSKAGGVCLPQISENIN</sequence>
<evidence type="ECO:0000256" key="1">
    <source>
        <dbReference type="SAM" id="MobiDB-lite"/>
    </source>
</evidence>
<organism evidence="2 3">
    <name type="scientific">Plasmodium relictum</name>
    <dbReference type="NCBI Taxonomy" id="85471"/>
    <lineage>
        <taxon>Eukaryota</taxon>
        <taxon>Sar</taxon>
        <taxon>Alveolata</taxon>
        <taxon>Apicomplexa</taxon>
        <taxon>Aconoidasida</taxon>
        <taxon>Haemosporida</taxon>
        <taxon>Plasmodiidae</taxon>
        <taxon>Plasmodium</taxon>
        <taxon>Plasmodium (Haemamoeba)</taxon>
    </lineage>
</organism>
<protein>
    <submittedName>
        <fullName evidence="2">Uncharacterized protein</fullName>
    </submittedName>
</protein>
<feature type="region of interest" description="Disordered" evidence="1">
    <location>
        <begin position="65"/>
        <end position="146"/>
    </location>
</feature>
<feature type="compositionally biased region" description="Basic residues" evidence="1">
    <location>
        <begin position="115"/>
        <end position="137"/>
    </location>
</feature>
<evidence type="ECO:0000313" key="3">
    <source>
        <dbReference type="Proteomes" id="UP000220158"/>
    </source>
</evidence>
<feature type="compositionally biased region" description="Basic and acidic residues" evidence="1">
    <location>
        <begin position="77"/>
        <end position="88"/>
    </location>
</feature>